<evidence type="ECO:0000259" key="1">
    <source>
        <dbReference type="Pfam" id="PF08818"/>
    </source>
</evidence>
<evidence type="ECO:0000313" key="3">
    <source>
        <dbReference type="Proteomes" id="UP001501565"/>
    </source>
</evidence>
<reference evidence="3" key="1">
    <citation type="journal article" date="2019" name="Int. J. Syst. Evol. Microbiol.">
        <title>The Global Catalogue of Microorganisms (GCM) 10K type strain sequencing project: providing services to taxonomists for standard genome sequencing and annotation.</title>
        <authorList>
            <consortium name="The Broad Institute Genomics Platform"/>
            <consortium name="The Broad Institute Genome Sequencing Center for Infectious Disease"/>
            <person name="Wu L."/>
            <person name="Ma J."/>
        </authorList>
    </citation>
    <scope>NUCLEOTIDE SEQUENCE [LARGE SCALE GENOMIC DNA]</scope>
    <source>
        <strain evidence="3">JCM 17551</strain>
    </source>
</reference>
<evidence type="ECO:0000313" key="2">
    <source>
        <dbReference type="EMBL" id="GAA3915491.1"/>
    </source>
</evidence>
<proteinExistence type="predicted"/>
<dbReference type="SUPFAM" id="SSF159888">
    <property type="entry name" value="YdhG-like"/>
    <property type="match status" value="1"/>
</dbReference>
<gene>
    <name evidence="2" type="ORF">GCM10022277_07640</name>
</gene>
<accession>A0ABP7M604</accession>
<protein>
    <submittedName>
        <fullName evidence="2">DUF1801 domain-containing protein</fullName>
    </submittedName>
</protein>
<dbReference type="RefSeq" id="WP_344795648.1">
    <property type="nucleotide sequence ID" value="NZ_BAABBN010000004.1"/>
</dbReference>
<feature type="domain" description="YdhG-like" evidence="1">
    <location>
        <begin position="27"/>
        <end position="116"/>
    </location>
</feature>
<sequence length="120" mass="13404">MNVPTSDKVNEFLSDIQSISSEQFDRVMLIRDIFLRANEELVEGIKYGGLVFNASNALVGGIYVYKGHISVEFSHGADFIDHDSVLEGGGKKRRHLKVYGNEDIVQKNIEYFVHQAASVA</sequence>
<keyword evidence="3" id="KW-1185">Reference proteome</keyword>
<dbReference type="Proteomes" id="UP001501565">
    <property type="component" value="Unassembled WGS sequence"/>
</dbReference>
<name>A0ABP7M604_9GAMM</name>
<dbReference type="EMBL" id="BAABBN010000004">
    <property type="protein sequence ID" value="GAA3915491.1"/>
    <property type="molecule type" value="Genomic_DNA"/>
</dbReference>
<organism evidence="2 3">
    <name type="scientific">Litoribacillus peritrichatus</name>
    <dbReference type="NCBI Taxonomy" id="718191"/>
    <lineage>
        <taxon>Bacteria</taxon>
        <taxon>Pseudomonadati</taxon>
        <taxon>Pseudomonadota</taxon>
        <taxon>Gammaproteobacteria</taxon>
        <taxon>Oceanospirillales</taxon>
        <taxon>Oceanospirillaceae</taxon>
        <taxon>Litoribacillus</taxon>
    </lineage>
</organism>
<comment type="caution">
    <text evidence="2">The sequence shown here is derived from an EMBL/GenBank/DDBJ whole genome shotgun (WGS) entry which is preliminary data.</text>
</comment>
<dbReference type="Pfam" id="PF08818">
    <property type="entry name" value="DUF1801"/>
    <property type="match status" value="1"/>
</dbReference>
<dbReference type="InterPro" id="IPR014922">
    <property type="entry name" value="YdhG-like"/>
</dbReference>